<dbReference type="CDD" id="cd02440">
    <property type="entry name" value="AdoMet_MTases"/>
    <property type="match status" value="1"/>
</dbReference>
<name>A0A562V364_9ACTN</name>
<dbReference type="InterPro" id="IPR000241">
    <property type="entry name" value="RlmKL-like_Mtase"/>
</dbReference>
<dbReference type="GO" id="GO:0030488">
    <property type="term" value="P:tRNA methylation"/>
    <property type="evidence" value="ECO:0007669"/>
    <property type="project" value="TreeGrafter"/>
</dbReference>
<dbReference type="GO" id="GO:0016423">
    <property type="term" value="F:tRNA (guanine) methyltransferase activity"/>
    <property type="evidence" value="ECO:0007669"/>
    <property type="project" value="TreeGrafter"/>
</dbReference>
<dbReference type="Gene3D" id="3.40.50.150">
    <property type="entry name" value="Vaccinia Virus protein VP39"/>
    <property type="match status" value="1"/>
</dbReference>
<dbReference type="PANTHER" id="PTHR14911:SF13">
    <property type="entry name" value="TRNA (GUANINE(6)-N2)-METHYLTRANSFERASE THUMP3"/>
    <property type="match status" value="1"/>
</dbReference>
<proteinExistence type="predicted"/>
<dbReference type="Pfam" id="PF01170">
    <property type="entry name" value="UPF0020"/>
    <property type="match status" value="1"/>
</dbReference>
<dbReference type="AlphaFoldDB" id="A0A562V364"/>
<dbReference type="InterPro" id="IPR029063">
    <property type="entry name" value="SAM-dependent_MTases_sf"/>
</dbReference>
<dbReference type="EMBL" id="VLLL01000006">
    <property type="protein sequence ID" value="TWJ12247.1"/>
    <property type="molecule type" value="Genomic_DNA"/>
</dbReference>
<organism evidence="2 3">
    <name type="scientific">Stackebrandtia albiflava</name>
    <dbReference type="NCBI Taxonomy" id="406432"/>
    <lineage>
        <taxon>Bacteria</taxon>
        <taxon>Bacillati</taxon>
        <taxon>Actinomycetota</taxon>
        <taxon>Actinomycetes</taxon>
        <taxon>Glycomycetales</taxon>
        <taxon>Glycomycetaceae</taxon>
        <taxon>Stackebrandtia</taxon>
    </lineage>
</organism>
<protein>
    <submittedName>
        <fullName evidence="2">Putative RNA methylase family UPF0020</fullName>
    </submittedName>
</protein>
<comment type="caution">
    <text evidence="2">The sequence shown here is derived from an EMBL/GenBank/DDBJ whole genome shotgun (WGS) entry which is preliminary data.</text>
</comment>
<evidence type="ECO:0000313" key="3">
    <source>
        <dbReference type="Proteomes" id="UP000321617"/>
    </source>
</evidence>
<keyword evidence="3" id="KW-1185">Reference proteome</keyword>
<keyword evidence="2" id="KW-0489">Methyltransferase</keyword>
<dbReference type="PANTHER" id="PTHR14911">
    <property type="entry name" value="THUMP DOMAIN-CONTAINING"/>
    <property type="match status" value="1"/>
</dbReference>
<dbReference type="Proteomes" id="UP000321617">
    <property type="component" value="Unassembled WGS sequence"/>
</dbReference>
<evidence type="ECO:0000259" key="1">
    <source>
        <dbReference type="Pfam" id="PF01170"/>
    </source>
</evidence>
<sequence length="339" mass="36867">MNAGGDPAPDATYGDPVLDLDRPVTDRLLLRTVPGAVDYLAEELRELPTAGIVGRRHDGVVIEFAGPLRDLAANRYYTTLAVLTADDAGIARSRESGALAAVPEPPRFRVGRLGERRWPLRDRLTASGWRNAPGDWDVNFEPDPEGTAAELGGMYWTSRFGELVRAPASTTPVIATVMLRLAKVQEGQRVLDPFCGAGTLLVEAARGGAGRLLGADHDRRWVRSTRENLAGAHPPVTLWRGDARALPLPDDHVDRVVANLPFGKRVGSHRGNTTLYPAALAEIARVLTRTGRAVLLTEDKRLFTETVQRTRGVRIVKQITFTTGGAHPSAYVVTTRRGR</sequence>
<reference evidence="2 3" key="1">
    <citation type="journal article" date="2013" name="Stand. Genomic Sci.">
        <title>Genomic Encyclopedia of Type Strains, Phase I: The one thousand microbial genomes (KMG-I) project.</title>
        <authorList>
            <person name="Kyrpides N.C."/>
            <person name="Woyke T."/>
            <person name="Eisen J.A."/>
            <person name="Garrity G."/>
            <person name="Lilburn T.G."/>
            <person name="Beck B.J."/>
            <person name="Whitman W.B."/>
            <person name="Hugenholtz P."/>
            <person name="Klenk H.P."/>
        </authorList>
    </citation>
    <scope>NUCLEOTIDE SEQUENCE [LARGE SCALE GENOMIC DNA]</scope>
    <source>
        <strain evidence="2 3">DSM 45044</strain>
    </source>
</reference>
<evidence type="ECO:0000313" key="2">
    <source>
        <dbReference type="EMBL" id="TWJ12247.1"/>
    </source>
</evidence>
<feature type="domain" description="Ribosomal RNA large subunit methyltransferase K/L-like methyltransferase" evidence="1">
    <location>
        <begin position="167"/>
        <end position="320"/>
    </location>
</feature>
<accession>A0A562V364</accession>
<dbReference type="SUPFAM" id="SSF53335">
    <property type="entry name" value="S-adenosyl-L-methionine-dependent methyltransferases"/>
    <property type="match status" value="1"/>
</dbReference>
<gene>
    <name evidence="2" type="ORF">LX16_3003</name>
</gene>
<keyword evidence="2" id="KW-0808">Transferase</keyword>